<proteinExistence type="predicted"/>
<gene>
    <name evidence="1" type="ORF">WM40_19600</name>
</gene>
<evidence type="ECO:0000313" key="2">
    <source>
        <dbReference type="Proteomes" id="UP000033618"/>
    </source>
</evidence>
<comment type="caution">
    <text evidence="1">The sequence shown here is derived from an EMBL/GenBank/DDBJ whole genome shotgun (WGS) entry which is preliminary data.</text>
</comment>
<evidence type="ECO:0000313" key="1">
    <source>
        <dbReference type="EMBL" id="KKB62090.1"/>
    </source>
</evidence>
<dbReference type="PATRIC" id="fig|28092.6.peg.4595"/>
<name>A0A0F5JWK8_9BURK</name>
<keyword evidence="2" id="KW-1185">Reference proteome</keyword>
<accession>A0A0F5JWK8</accession>
<dbReference type="EMBL" id="LAQU01000025">
    <property type="protein sequence ID" value="KKB62090.1"/>
    <property type="molecule type" value="Genomic_DNA"/>
</dbReference>
<dbReference type="AlphaFoldDB" id="A0A0F5JWK8"/>
<dbReference type="Proteomes" id="UP000033618">
    <property type="component" value="Unassembled WGS sequence"/>
</dbReference>
<dbReference type="STRING" id="28092.WM40_19600"/>
<organism evidence="1 2">
    <name type="scientific">Robbsia andropogonis</name>
    <dbReference type="NCBI Taxonomy" id="28092"/>
    <lineage>
        <taxon>Bacteria</taxon>
        <taxon>Pseudomonadati</taxon>
        <taxon>Pseudomonadota</taxon>
        <taxon>Betaproteobacteria</taxon>
        <taxon>Burkholderiales</taxon>
        <taxon>Burkholderiaceae</taxon>
        <taxon>Robbsia</taxon>
    </lineage>
</organism>
<reference evidence="1 2" key="1">
    <citation type="submission" date="2015-03" db="EMBL/GenBank/DDBJ databases">
        <title>Draft Genome Sequence of Burkholderia andropogonis type strain ICMP2807, isolated from Sorghum bicolor.</title>
        <authorList>
            <person name="Lopes-Santos L."/>
            <person name="Castro D.B."/>
            <person name="Ottoboni L.M."/>
            <person name="Park D."/>
            <person name="Weirc B.S."/>
            <person name="Destefano S.A."/>
        </authorList>
    </citation>
    <scope>NUCLEOTIDE SEQUENCE [LARGE SCALE GENOMIC DNA]</scope>
    <source>
        <strain evidence="1 2">ICMP2807</strain>
    </source>
</reference>
<sequence length="78" mass="8635">MNESVLFIDLSMTEKSWGLPLPILWRGIYFLCPGIDGCLAIKPLENLPAIPLFFRDAARWSAMAPLDVIRFAALLSGA</sequence>
<dbReference type="RefSeq" id="WP_024902899.1">
    <property type="nucleotide sequence ID" value="NZ_CADFGU010000002.1"/>
</dbReference>
<protein>
    <submittedName>
        <fullName evidence="1">Uncharacterized protein</fullName>
    </submittedName>
</protein>